<dbReference type="GO" id="GO:0008483">
    <property type="term" value="F:transaminase activity"/>
    <property type="evidence" value="ECO:0007669"/>
    <property type="project" value="UniProtKB-KW"/>
</dbReference>
<keyword evidence="1" id="KW-0808">Transferase</keyword>
<dbReference type="GO" id="GO:0000271">
    <property type="term" value="P:polysaccharide biosynthetic process"/>
    <property type="evidence" value="ECO:0007669"/>
    <property type="project" value="TreeGrafter"/>
</dbReference>
<protein>
    <submittedName>
        <fullName evidence="1">Aminotransferase class I/II-fold pyridoxal phosphate-dependent enzyme</fullName>
    </submittedName>
</protein>
<keyword evidence="2" id="KW-1185">Reference proteome</keyword>
<proteinExistence type="predicted"/>
<dbReference type="InterPro" id="IPR015421">
    <property type="entry name" value="PyrdxlP-dep_Trfase_major"/>
</dbReference>
<dbReference type="InterPro" id="IPR015424">
    <property type="entry name" value="PyrdxlP-dep_Trfase"/>
</dbReference>
<name>A0A7C8GU86_9BACI</name>
<dbReference type="PANTHER" id="PTHR30244">
    <property type="entry name" value="TRANSAMINASE"/>
    <property type="match status" value="1"/>
</dbReference>
<dbReference type="Proteomes" id="UP000480246">
    <property type="component" value="Unassembled WGS sequence"/>
</dbReference>
<accession>A0A7C8GU86</accession>
<dbReference type="AlphaFoldDB" id="A0A7C8GU86"/>
<keyword evidence="1" id="KW-0032">Aminotransferase</keyword>
<feature type="non-terminal residue" evidence="1">
    <location>
        <position position="88"/>
    </location>
</feature>
<comment type="caution">
    <text evidence="1">The sequence shown here is derived from an EMBL/GenBank/DDBJ whole genome shotgun (WGS) entry which is preliminary data.</text>
</comment>
<dbReference type="EMBL" id="WEID01000052">
    <property type="protein sequence ID" value="KAB8135804.1"/>
    <property type="molecule type" value="Genomic_DNA"/>
</dbReference>
<dbReference type="Gene3D" id="3.40.640.10">
    <property type="entry name" value="Type I PLP-dependent aspartate aminotransferase-like (Major domain)"/>
    <property type="match status" value="1"/>
</dbReference>
<gene>
    <name evidence="1" type="ORF">F9U64_11085</name>
</gene>
<sequence length="88" mass="9647">MPKRTDFLPYGKQWLDEEDRRKVLDVLNSDWLTTGPMIPEFEQKVAEYVGANHAVAFSSGTAALHGACFAAEIGNGDEVITTPMTFAA</sequence>
<organism evidence="1 2">
    <name type="scientific">Gracilibacillus oryzae</name>
    <dbReference type="NCBI Taxonomy" id="1672701"/>
    <lineage>
        <taxon>Bacteria</taxon>
        <taxon>Bacillati</taxon>
        <taxon>Bacillota</taxon>
        <taxon>Bacilli</taxon>
        <taxon>Bacillales</taxon>
        <taxon>Bacillaceae</taxon>
        <taxon>Gracilibacillus</taxon>
    </lineage>
</organism>
<dbReference type="PANTHER" id="PTHR30244:SF34">
    <property type="entry name" value="DTDP-4-AMINO-4,6-DIDEOXYGALACTOSE TRANSAMINASE"/>
    <property type="match status" value="1"/>
</dbReference>
<evidence type="ECO:0000313" key="2">
    <source>
        <dbReference type="Proteomes" id="UP000480246"/>
    </source>
</evidence>
<dbReference type="InterPro" id="IPR000653">
    <property type="entry name" value="DegT/StrS_aminotransferase"/>
</dbReference>
<dbReference type="SUPFAM" id="SSF53383">
    <property type="entry name" value="PLP-dependent transferases"/>
    <property type="match status" value="1"/>
</dbReference>
<dbReference type="Pfam" id="PF01041">
    <property type="entry name" value="DegT_DnrJ_EryC1"/>
    <property type="match status" value="1"/>
</dbReference>
<evidence type="ECO:0000313" key="1">
    <source>
        <dbReference type="EMBL" id="KAB8135804.1"/>
    </source>
</evidence>
<dbReference type="GO" id="GO:0030170">
    <property type="term" value="F:pyridoxal phosphate binding"/>
    <property type="evidence" value="ECO:0007669"/>
    <property type="project" value="TreeGrafter"/>
</dbReference>
<dbReference type="RefSeq" id="WP_228275672.1">
    <property type="nucleotide sequence ID" value="NZ_ML762430.1"/>
</dbReference>
<reference evidence="1 2" key="1">
    <citation type="submission" date="2019-10" db="EMBL/GenBank/DDBJ databases">
        <title>Gracilibacillus sp. nov. isolated from rice seeds.</title>
        <authorList>
            <person name="He S."/>
        </authorList>
    </citation>
    <scope>NUCLEOTIDE SEQUENCE [LARGE SCALE GENOMIC DNA]</scope>
    <source>
        <strain evidence="1 2">TD8</strain>
    </source>
</reference>